<name>A0A316U471_9BASI</name>
<reference evidence="2 3" key="1">
    <citation type="journal article" date="2018" name="Mol. Biol. Evol.">
        <title>Broad Genomic Sampling Reveals a Smut Pathogenic Ancestry of the Fungal Clade Ustilaginomycotina.</title>
        <authorList>
            <person name="Kijpornyongpan T."/>
            <person name="Mondo S.J."/>
            <person name="Barry K."/>
            <person name="Sandor L."/>
            <person name="Lee J."/>
            <person name="Lipzen A."/>
            <person name="Pangilinan J."/>
            <person name="LaButti K."/>
            <person name="Hainaut M."/>
            <person name="Henrissat B."/>
            <person name="Grigoriev I.V."/>
            <person name="Spatafora J.W."/>
            <person name="Aime M.C."/>
        </authorList>
    </citation>
    <scope>NUCLEOTIDE SEQUENCE [LARGE SCALE GENOMIC DNA]</scope>
    <source>
        <strain evidence="2 3">MCA 4718</strain>
    </source>
</reference>
<sequence length="556" mass="60676">MRLPRRHPFASHGGQAEVSHLYALFYPSAAVPHYEADAQRAHGVHLVQSLYLAKGGCPVAIECTSSLVSSLLLDHQLTGHAAVDAGPLTPPPAISLAVRQTLTLSLIRLVNTLADSLQKGAFARSIASIAERELGLPQWFVEFRHRGTHEELPSLEICREVVGSALAWIEGAYWLPTLRDAERRRVRALDRRSQGSTSDLTGAFQLPEKPKDASAQVQHPSGSGSTLLFPSSASQVASSSLTPAEKLQRNHTPTLHGILRNYKRLSKLLVRDESLRGRSRAEMHGIYRDLDNWVQAARRDVGEGYRTTTLTRGMNQSGSRRQVGWANEDEDESDSEQDEESRGNVRPGDPTLDCLIRVLLSSTEGVGLIPLSKNKRAKRARGQEEGGEALPSLPEELLMAWSGLLNHLGKGDPAGEFSFIESWLQSMIELLLGTSVTAQGDLAESPGTQMDTSSRLTLLAWIRFILDALSFTATPPSGPPASANDEVISLRLCICARLLRSRSGKDHEQDKEKEKQEGEEGQREKEGRAVVPDFHGLLTGGGTRVGTGGTREEMAL</sequence>
<dbReference type="GO" id="GO:0000460">
    <property type="term" value="P:maturation of 5.8S rRNA"/>
    <property type="evidence" value="ECO:0007669"/>
    <property type="project" value="TreeGrafter"/>
</dbReference>
<dbReference type="EMBL" id="KZ819331">
    <property type="protein sequence ID" value="PWN19564.1"/>
    <property type="molecule type" value="Genomic_DNA"/>
</dbReference>
<accession>A0A316U471</accession>
<dbReference type="Proteomes" id="UP000245942">
    <property type="component" value="Unassembled WGS sequence"/>
</dbReference>
<feature type="compositionally biased region" description="Basic and acidic residues" evidence="1">
    <location>
        <begin position="504"/>
        <end position="528"/>
    </location>
</feature>
<feature type="compositionally biased region" description="Polar residues" evidence="1">
    <location>
        <begin position="309"/>
        <end position="320"/>
    </location>
</feature>
<dbReference type="GO" id="GO:0030687">
    <property type="term" value="C:preribosome, large subunit precursor"/>
    <property type="evidence" value="ECO:0007669"/>
    <property type="project" value="TreeGrafter"/>
</dbReference>
<dbReference type="PANTHER" id="PTHR15002">
    <property type="entry name" value="RIBOSOMAL BIOGENESIS PROTEIN LAS1L"/>
    <property type="match status" value="1"/>
</dbReference>
<feature type="compositionally biased region" description="Polar residues" evidence="1">
    <location>
        <begin position="215"/>
        <end position="225"/>
    </location>
</feature>
<dbReference type="Pfam" id="PF04031">
    <property type="entry name" value="Las1"/>
    <property type="match status" value="1"/>
</dbReference>
<dbReference type="PANTHER" id="PTHR15002:SF0">
    <property type="entry name" value="RIBOSOMAL BIOGENESIS PROTEIN LAS1L"/>
    <property type="match status" value="1"/>
</dbReference>
<dbReference type="GeneID" id="37017006"/>
<dbReference type="RefSeq" id="XP_025346724.1">
    <property type="nucleotide sequence ID" value="XM_025495272.1"/>
</dbReference>
<proteinExistence type="predicted"/>
<feature type="region of interest" description="Disordered" evidence="1">
    <location>
        <begin position="504"/>
        <end position="556"/>
    </location>
</feature>
<dbReference type="STRING" id="1684307.A0A316U471"/>
<evidence type="ECO:0000313" key="2">
    <source>
        <dbReference type="EMBL" id="PWN19564.1"/>
    </source>
</evidence>
<feature type="compositionally biased region" description="Gly residues" evidence="1">
    <location>
        <begin position="538"/>
        <end position="549"/>
    </location>
</feature>
<dbReference type="GO" id="GO:0004519">
    <property type="term" value="F:endonuclease activity"/>
    <property type="evidence" value="ECO:0007669"/>
    <property type="project" value="InterPro"/>
</dbReference>
<keyword evidence="3" id="KW-1185">Reference proteome</keyword>
<gene>
    <name evidence="2" type="ORF">BCV69DRAFT_43279</name>
</gene>
<dbReference type="InterPro" id="IPR007174">
    <property type="entry name" value="Las1"/>
</dbReference>
<feature type="region of interest" description="Disordered" evidence="1">
    <location>
        <begin position="188"/>
        <end position="225"/>
    </location>
</feature>
<feature type="compositionally biased region" description="Acidic residues" evidence="1">
    <location>
        <begin position="327"/>
        <end position="339"/>
    </location>
</feature>
<evidence type="ECO:0000256" key="1">
    <source>
        <dbReference type="SAM" id="MobiDB-lite"/>
    </source>
</evidence>
<dbReference type="OrthoDB" id="10263222at2759"/>
<dbReference type="GO" id="GO:0000470">
    <property type="term" value="P:maturation of LSU-rRNA"/>
    <property type="evidence" value="ECO:0007669"/>
    <property type="project" value="TreeGrafter"/>
</dbReference>
<protein>
    <submittedName>
        <fullName evidence="2">Las1-domain-containing protein</fullName>
    </submittedName>
</protein>
<organism evidence="2 3">
    <name type="scientific">Pseudomicrostroma glucosiphilum</name>
    <dbReference type="NCBI Taxonomy" id="1684307"/>
    <lineage>
        <taxon>Eukaryota</taxon>
        <taxon>Fungi</taxon>
        <taxon>Dikarya</taxon>
        <taxon>Basidiomycota</taxon>
        <taxon>Ustilaginomycotina</taxon>
        <taxon>Exobasidiomycetes</taxon>
        <taxon>Microstromatales</taxon>
        <taxon>Microstromatales incertae sedis</taxon>
        <taxon>Pseudomicrostroma</taxon>
    </lineage>
</organism>
<dbReference type="GO" id="GO:0090730">
    <property type="term" value="C:Las1 complex"/>
    <property type="evidence" value="ECO:0007669"/>
    <property type="project" value="InterPro"/>
</dbReference>
<feature type="region of interest" description="Disordered" evidence="1">
    <location>
        <begin position="309"/>
        <end position="349"/>
    </location>
</feature>
<dbReference type="AlphaFoldDB" id="A0A316U471"/>
<evidence type="ECO:0000313" key="3">
    <source>
        <dbReference type="Proteomes" id="UP000245942"/>
    </source>
</evidence>